<evidence type="ECO:0000313" key="1">
    <source>
        <dbReference type="EMBL" id="KAF9685937.1"/>
    </source>
</evidence>
<sequence length="164" mass="17966">MTASIDRCDADLALSVFDAIRSSFVQGLAAALKVSDALKLIDCICRVGVSPSQEVPFGKVMRCPTCMIVVVAAQPQRGIQIASCAESRYQYELVSGDITRIDSEAIRLVYFHICIALIKLPAKIPHVKAAQRPGDAEIVYAATEKAERELNWKAKHGIDEMCRD</sequence>
<organism evidence="1 2">
    <name type="scientific">Salix dunnii</name>
    <dbReference type="NCBI Taxonomy" id="1413687"/>
    <lineage>
        <taxon>Eukaryota</taxon>
        <taxon>Viridiplantae</taxon>
        <taxon>Streptophyta</taxon>
        <taxon>Embryophyta</taxon>
        <taxon>Tracheophyta</taxon>
        <taxon>Spermatophyta</taxon>
        <taxon>Magnoliopsida</taxon>
        <taxon>eudicotyledons</taxon>
        <taxon>Gunneridae</taxon>
        <taxon>Pentapetalae</taxon>
        <taxon>rosids</taxon>
        <taxon>fabids</taxon>
        <taxon>Malpighiales</taxon>
        <taxon>Salicaceae</taxon>
        <taxon>Saliceae</taxon>
        <taxon>Salix</taxon>
    </lineage>
</organism>
<reference evidence="1 2" key="1">
    <citation type="submission" date="2020-10" db="EMBL/GenBank/DDBJ databases">
        <title>Plant Genome Project.</title>
        <authorList>
            <person name="Zhang R.-G."/>
        </authorList>
    </citation>
    <scope>NUCLEOTIDE SEQUENCE [LARGE SCALE GENOMIC DNA]</scope>
    <source>
        <strain evidence="1">FAFU-HL-1</strain>
        <tissue evidence="1">Leaf</tissue>
    </source>
</reference>
<dbReference type="Gene3D" id="3.90.25.10">
    <property type="entry name" value="UDP-galactose 4-epimerase, domain 1"/>
    <property type="match status" value="1"/>
</dbReference>
<dbReference type="PANTHER" id="PTHR37381:SF1">
    <property type="entry name" value="PENTATRICOPEPTIDE REPEAT (PPR) SUPERFAMILY PROTEIN"/>
    <property type="match status" value="1"/>
</dbReference>
<dbReference type="AlphaFoldDB" id="A0A835K880"/>
<dbReference type="Proteomes" id="UP000657918">
    <property type="component" value="Unassembled WGS sequence"/>
</dbReference>
<gene>
    <name evidence="1" type="ORF">SADUNF_Sadunf03G0106400</name>
</gene>
<protein>
    <submittedName>
        <fullName evidence="1">Uncharacterized protein</fullName>
    </submittedName>
</protein>
<dbReference type="EMBL" id="JADGMS010000003">
    <property type="protein sequence ID" value="KAF9685937.1"/>
    <property type="molecule type" value="Genomic_DNA"/>
</dbReference>
<keyword evidence="2" id="KW-1185">Reference proteome</keyword>
<dbReference type="PANTHER" id="PTHR37381">
    <property type="entry name" value="PENTATRICOPEPTIDE REPEAT (PPR) SUPERFAMILY PROTEIN"/>
    <property type="match status" value="1"/>
</dbReference>
<name>A0A835K880_9ROSI</name>
<comment type="caution">
    <text evidence="1">The sequence shown here is derived from an EMBL/GenBank/DDBJ whole genome shotgun (WGS) entry which is preliminary data.</text>
</comment>
<accession>A0A835K880</accession>
<proteinExistence type="predicted"/>
<evidence type="ECO:0000313" key="2">
    <source>
        <dbReference type="Proteomes" id="UP000657918"/>
    </source>
</evidence>
<dbReference type="OrthoDB" id="1658637at2759"/>